<evidence type="ECO:0000256" key="1">
    <source>
        <dbReference type="SAM" id="MobiDB-lite"/>
    </source>
</evidence>
<proteinExistence type="predicted"/>
<gene>
    <name evidence="2" type="ORF">MELIAE_LOCUS11952</name>
</gene>
<dbReference type="Proteomes" id="UP001154078">
    <property type="component" value="Chromosome 8"/>
</dbReference>
<organism evidence="2 3">
    <name type="scientific">Brassicogethes aeneus</name>
    <name type="common">Rape pollen beetle</name>
    <name type="synonym">Meligethes aeneus</name>
    <dbReference type="NCBI Taxonomy" id="1431903"/>
    <lineage>
        <taxon>Eukaryota</taxon>
        <taxon>Metazoa</taxon>
        <taxon>Ecdysozoa</taxon>
        <taxon>Arthropoda</taxon>
        <taxon>Hexapoda</taxon>
        <taxon>Insecta</taxon>
        <taxon>Pterygota</taxon>
        <taxon>Neoptera</taxon>
        <taxon>Endopterygota</taxon>
        <taxon>Coleoptera</taxon>
        <taxon>Polyphaga</taxon>
        <taxon>Cucujiformia</taxon>
        <taxon>Nitidulidae</taxon>
        <taxon>Meligethinae</taxon>
        <taxon>Brassicogethes</taxon>
    </lineage>
</organism>
<dbReference type="PANTHER" id="PTHR46113">
    <property type="entry name" value="SNAC DOMAIN-CONTAINING PROTEIN"/>
    <property type="match status" value="1"/>
</dbReference>
<name>A0A9P0FM62_BRAAE</name>
<reference evidence="2" key="1">
    <citation type="submission" date="2021-12" db="EMBL/GenBank/DDBJ databases">
        <authorList>
            <person name="King R."/>
        </authorList>
    </citation>
    <scope>NUCLEOTIDE SEQUENCE</scope>
</reference>
<accession>A0A9P0FM62</accession>
<feature type="compositionally biased region" description="Polar residues" evidence="1">
    <location>
        <begin position="174"/>
        <end position="193"/>
    </location>
</feature>
<evidence type="ECO:0000313" key="3">
    <source>
        <dbReference type="Proteomes" id="UP001154078"/>
    </source>
</evidence>
<dbReference type="PANTHER" id="PTHR46113:SF1">
    <property type="entry name" value="PEPTIDASE M17 LEUCYL AMINOPEPTIDASE N-TERMINAL DOMAIN-CONTAINING PROTEIN"/>
    <property type="match status" value="1"/>
</dbReference>
<dbReference type="EMBL" id="OV121139">
    <property type="protein sequence ID" value="CAH0562945.1"/>
    <property type="molecule type" value="Genomic_DNA"/>
</dbReference>
<feature type="region of interest" description="Disordered" evidence="1">
    <location>
        <begin position="174"/>
        <end position="213"/>
    </location>
</feature>
<evidence type="ECO:0000313" key="2">
    <source>
        <dbReference type="EMBL" id="CAH0562945.1"/>
    </source>
</evidence>
<sequence length="703" mass="79779">MATKSTRSSDNIWLIGHANEIISGARLPSGRDVMRNFVFYHRSQKLTIRDSAELVHNQLVPFWIKSRLPIRQKYHIIKKIKEFYEEHVRLMKHKTRNNPTDQKNQQKFIDKLEKLFDISHANSQQLIKNEGDRQFLKLQQESRTGSIGPVDKKLAKQEIRSALRKERFNQRLTALVSHQQSQSASTSKANMSKDNGEDNVSEISNSSAMDGKNSIENKSEVEFVASACKTTKTSKPVERKRIISSKVSAVLDRTNTSIRKSTMILASVINEAGCSTSSAVLSKSTVHRRQKRRREAAQIIKDNYQATKSVVHWDGKLLADVTGDDKVERLPVLVSSLVESTTKLLGVPKLTSGSGQAAAEAVHELLQSWNCDSVVFGMCFDTTASNTGRLNGACTILEHLIGRNLLRMACRHHMFEVLLSDAFNVCFGPSTGPDIIFLKRFRDSWSKLNHDYNRQETPLISTSELQKKFISKKLKENHPRDDYKELLTLAGLLIGLNIASTSILKPGALHRARWMAKAIYCMKIELLLDLEENQTAFRVTAYELQGLKRFNRFVVCVYIESWFTSTSAADAPRNDIMLIQRLQNYSDEKLRTVGLKMMQRHSWYLIPELATLVLFSEHMSPEDKSHIVQHNLQSERGSHLLKSLPHTVRDIKISRSFFQVLGIEDSFLSAPVETWPKTLTFKKAADLVKNLPCVNDCADSDIQ</sequence>
<protein>
    <recommendedName>
        <fullName evidence="4">Cc8K15.2-like protein</fullName>
    </recommendedName>
</protein>
<keyword evidence="3" id="KW-1185">Reference proteome</keyword>
<dbReference type="AlphaFoldDB" id="A0A9P0FM62"/>
<dbReference type="OrthoDB" id="6776719at2759"/>
<evidence type="ECO:0008006" key="4">
    <source>
        <dbReference type="Google" id="ProtNLM"/>
    </source>
</evidence>